<comment type="catalytic activity">
    <reaction evidence="19">
        <text>O(6)-methyl-dGTP + H2O = O(6)-methyl-dGMP + diphosphate + H(+)</text>
        <dbReference type="Rhea" id="RHEA:67600"/>
        <dbReference type="ChEBI" id="CHEBI:15377"/>
        <dbReference type="ChEBI" id="CHEBI:15378"/>
        <dbReference type="ChEBI" id="CHEBI:33019"/>
        <dbReference type="ChEBI" id="CHEBI:169974"/>
        <dbReference type="ChEBI" id="CHEBI:169975"/>
    </reaction>
    <physiologicalReaction direction="left-to-right" evidence="19">
        <dbReference type="Rhea" id="RHEA:67601"/>
    </physiologicalReaction>
</comment>
<comment type="catalytic activity">
    <reaction evidence="18">
        <text>N(6)-methyl-ATP + H2O = N(6)-methyl-AMP + diphosphate + H(+)</text>
        <dbReference type="Rhea" id="RHEA:67608"/>
        <dbReference type="ChEBI" id="CHEBI:15377"/>
        <dbReference type="ChEBI" id="CHEBI:15378"/>
        <dbReference type="ChEBI" id="CHEBI:33019"/>
        <dbReference type="ChEBI" id="CHEBI:144842"/>
        <dbReference type="ChEBI" id="CHEBI:172873"/>
    </reaction>
    <physiologicalReaction direction="left-to-right" evidence="18">
        <dbReference type="Rhea" id="RHEA:67609"/>
    </physiologicalReaction>
</comment>
<dbReference type="Pfam" id="PF00293">
    <property type="entry name" value="NUDIX"/>
    <property type="match status" value="1"/>
</dbReference>
<reference evidence="23" key="1">
    <citation type="journal article" date="2020" name="mSystems">
        <title>Genome- and Community-Level Interaction Insights into Carbon Utilization and Element Cycling Functions of Hydrothermarchaeota in Hydrothermal Sediment.</title>
        <authorList>
            <person name="Zhou Z."/>
            <person name="Liu Y."/>
            <person name="Xu W."/>
            <person name="Pan J."/>
            <person name="Luo Z.H."/>
            <person name="Li M."/>
        </authorList>
    </citation>
    <scope>NUCLEOTIDE SEQUENCE [LARGE SCALE GENOMIC DNA]</scope>
    <source>
        <strain evidence="23">HyVt-96</strain>
    </source>
</reference>
<dbReference type="InterPro" id="IPR015797">
    <property type="entry name" value="NUDIX_hydrolase-like_dom_sf"/>
</dbReference>
<evidence type="ECO:0000256" key="11">
    <source>
        <dbReference type="ARBA" id="ARBA00026103"/>
    </source>
</evidence>
<sequence length="165" mass="19706">MIYGVITYLLRDNEVLLIYKKRGHGAGKWNGPGGKIEEENPVEAAIRETKEEIGVEVNNPELCGIIKFYDVYEQDWIVYIFRSGEFSGEPRESEECFPRWFQFEEIPYDKMWEDDKIWLPLVINKKYFQAKFWFKGEKMLKYNLQEMSKEDFLSFKKEFLKNIGG</sequence>
<evidence type="ECO:0000256" key="16">
    <source>
        <dbReference type="ARBA" id="ARBA00031927"/>
    </source>
</evidence>
<comment type="similarity">
    <text evidence="2">Belongs to the Nudix hydrolase family.</text>
</comment>
<dbReference type="GO" id="GO:0005737">
    <property type="term" value="C:cytoplasm"/>
    <property type="evidence" value="ECO:0007669"/>
    <property type="project" value="TreeGrafter"/>
</dbReference>
<dbReference type="Proteomes" id="UP000886050">
    <property type="component" value="Unassembled WGS sequence"/>
</dbReference>
<dbReference type="InterPro" id="IPR000086">
    <property type="entry name" value="NUDIX_hydrolase_dom"/>
</dbReference>
<evidence type="ECO:0000256" key="14">
    <source>
        <dbReference type="ARBA" id="ARBA00030634"/>
    </source>
</evidence>
<evidence type="ECO:0000256" key="1">
    <source>
        <dbReference type="ARBA" id="ARBA00001946"/>
    </source>
</evidence>
<comment type="catalytic activity">
    <reaction evidence="10">
        <text>2-oxo-ATP + H2O = 2-oxo-AMP + diphosphate + H(+)</text>
        <dbReference type="Rhea" id="RHEA:67392"/>
        <dbReference type="ChEBI" id="CHEBI:15377"/>
        <dbReference type="ChEBI" id="CHEBI:15378"/>
        <dbReference type="ChEBI" id="CHEBI:33019"/>
        <dbReference type="ChEBI" id="CHEBI:71395"/>
        <dbReference type="ChEBI" id="CHEBI:172878"/>
    </reaction>
    <physiologicalReaction direction="left-to-right" evidence="10">
        <dbReference type="Rhea" id="RHEA:67393"/>
    </physiologicalReaction>
</comment>
<comment type="function">
    <text evidence="21">Oxidized purine nucleoside triphosphate hydrolase which is a prominent sanitizer of the oxidized nucleotide pool. Catalyzes the hydrolysis of 2-oxo-dATP (2-hydroxy-dATP) into 2-oxo-dAMP. Also has a significant hydrolase activity toward 2-oxo-ATP, 8-oxo-dGTP and 8-oxo-dATP. Through the hydrolysis of oxidized purine nucleoside triphosphates, prevents their incorporation into DNA and the subsequent transversions A:T to C:G and G:C to T:A. Also catalyzes the hydrolysis of methylated purine nucleoside triphosphate preventing their integration into DNA. Through this antimutagenic activity protects cells from oxidative stress.</text>
</comment>
<evidence type="ECO:0000256" key="21">
    <source>
        <dbReference type="ARBA" id="ARBA00053094"/>
    </source>
</evidence>
<evidence type="ECO:0000256" key="2">
    <source>
        <dbReference type="ARBA" id="ARBA00005582"/>
    </source>
</evidence>
<gene>
    <name evidence="23" type="ORF">ENL43_02680</name>
</gene>
<name>A0A7V5HMZ7_UNCW3</name>
<keyword evidence="4" id="KW-0479">Metal-binding</keyword>
<evidence type="ECO:0000259" key="22">
    <source>
        <dbReference type="PROSITE" id="PS51462"/>
    </source>
</evidence>
<comment type="catalytic activity">
    <reaction evidence="9">
        <text>8-oxo-dGTP + H2O = 8-oxo-dGMP + diphosphate + H(+)</text>
        <dbReference type="Rhea" id="RHEA:31575"/>
        <dbReference type="ChEBI" id="CHEBI:15377"/>
        <dbReference type="ChEBI" id="CHEBI:15378"/>
        <dbReference type="ChEBI" id="CHEBI:33019"/>
        <dbReference type="ChEBI" id="CHEBI:63224"/>
        <dbReference type="ChEBI" id="CHEBI:77896"/>
    </reaction>
    <physiologicalReaction direction="left-to-right" evidence="9">
        <dbReference type="Rhea" id="RHEA:31576"/>
    </physiologicalReaction>
</comment>
<evidence type="ECO:0000256" key="8">
    <source>
        <dbReference type="ARBA" id="ARBA00024459"/>
    </source>
</evidence>
<dbReference type="GO" id="GO:0046872">
    <property type="term" value="F:metal ion binding"/>
    <property type="evidence" value="ECO:0007669"/>
    <property type="project" value="UniProtKB-KW"/>
</dbReference>
<comment type="catalytic activity">
    <reaction evidence="8">
        <text>2-oxo-dATP + H2O = 2-oxo-dAMP + diphosphate + H(+)</text>
        <dbReference type="Rhea" id="RHEA:31583"/>
        <dbReference type="ChEBI" id="CHEBI:15377"/>
        <dbReference type="ChEBI" id="CHEBI:15378"/>
        <dbReference type="ChEBI" id="CHEBI:33019"/>
        <dbReference type="ChEBI" id="CHEBI:63212"/>
        <dbReference type="ChEBI" id="CHEBI:77897"/>
        <dbReference type="EC" id="3.6.1.56"/>
    </reaction>
    <physiologicalReaction direction="left-to-right" evidence="8">
        <dbReference type="Rhea" id="RHEA:31584"/>
    </physiologicalReaction>
</comment>
<dbReference type="Gene3D" id="3.90.79.10">
    <property type="entry name" value="Nucleoside Triphosphate Pyrophosphohydrolase"/>
    <property type="match status" value="1"/>
</dbReference>
<dbReference type="PANTHER" id="PTHR43758:SF2">
    <property type="entry name" value="OXIDIZED PURINE NUCLEOSIDE TRIPHOSPHATE HYDROLASE"/>
    <property type="match status" value="1"/>
</dbReference>
<comment type="catalytic activity">
    <reaction evidence="20">
        <text>N(6)-methyl-dATP + H2O = N(6)-methyl-dAMP + diphosphate + H(+)</text>
        <dbReference type="Rhea" id="RHEA:67604"/>
        <dbReference type="ChEBI" id="CHEBI:15377"/>
        <dbReference type="ChEBI" id="CHEBI:15378"/>
        <dbReference type="ChEBI" id="CHEBI:33019"/>
        <dbReference type="ChEBI" id="CHEBI:169976"/>
        <dbReference type="ChEBI" id="CHEBI:172872"/>
    </reaction>
    <physiologicalReaction direction="left-to-right" evidence="20">
        <dbReference type="Rhea" id="RHEA:67605"/>
    </physiologicalReaction>
</comment>
<dbReference type="EC" id="3.6.1.56" evidence="11"/>
<dbReference type="PROSITE" id="PS00893">
    <property type="entry name" value="NUDIX_BOX"/>
    <property type="match status" value="1"/>
</dbReference>
<dbReference type="CDD" id="cd03427">
    <property type="entry name" value="NUDIX_MTH1_Nudt1"/>
    <property type="match status" value="1"/>
</dbReference>
<evidence type="ECO:0000256" key="18">
    <source>
        <dbReference type="ARBA" id="ARBA00048002"/>
    </source>
</evidence>
<organism evidence="23">
    <name type="scientific">candidate division WOR-3 bacterium</name>
    <dbReference type="NCBI Taxonomy" id="2052148"/>
    <lineage>
        <taxon>Bacteria</taxon>
        <taxon>Bacteria division WOR-3</taxon>
    </lineage>
</organism>
<dbReference type="AlphaFoldDB" id="A0A7V5HMZ7"/>
<evidence type="ECO:0000256" key="12">
    <source>
        <dbReference type="ARBA" id="ARBA00026218"/>
    </source>
</evidence>
<dbReference type="SUPFAM" id="SSF55811">
    <property type="entry name" value="Nudix"/>
    <property type="match status" value="1"/>
</dbReference>
<evidence type="ECO:0000256" key="5">
    <source>
        <dbReference type="ARBA" id="ARBA00022801"/>
    </source>
</evidence>
<keyword evidence="6" id="KW-0460">Magnesium</keyword>
<dbReference type="GO" id="GO:0008413">
    <property type="term" value="F:8-oxo-7,8-dihydroguanosine triphosphate pyrophosphatase activity"/>
    <property type="evidence" value="ECO:0007669"/>
    <property type="project" value="InterPro"/>
</dbReference>
<evidence type="ECO:0000256" key="19">
    <source>
        <dbReference type="ARBA" id="ARBA00048894"/>
    </source>
</evidence>
<dbReference type="PANTHER" id="PTHR43758">
    <property type="entry name" value="7,8-DIHYDRO-8-OXOGUANINE TRIPHOSPHATASE"/>
    <property type="match status" value="1"/>
</dbReference>
<accession>A0A7V5HMZ7</accession>
<protein>
    <recommendedName>
        <fullName evidence="12">Oxidized purine nucleoside triphosphate hydrolase</fullName>
        <ecNumber evidence="11">3.6.1.56</ecNumber>
    </recommendedName>
    <alternativeName>
        <fullName evidence="16">2-hydroxy-dATP diphosphatase</fullName>
    </alternativeName>
    <alternativeName>
        <fullName evidence="15">7,8-dihydro-8-oxoguanine triphosphatase</fullName>
    </alternativeName>
    <alternativeName>
        <fullName evidence="14">8-oxo-dGTPase</fullName>
    </alternativeName>
    <alternativeName>
        <fullName evidence="17">Methylated purine nucleoside triphosphate hydrolase</fullName>
    </alternativeName>
    <alternativeName>
        <fullName evidence="13">Nucleoside diphosphate-linked moiety X motif 1</fullName>
    </alternativeName>
</protein>
<evidence type="ECO:0000256" key="13">
    <source>
        <dbReference type="ARBA" id="ARBA00029673"/>
    </source>
</evidence>
<evidence type="ECO:0000256" key="9">
    <source>
        <dbReference type="ARBA" id="ARBA00024486"/>
    </source>
</evidence>
<evidence type="ECO:0000256" key="6">
    <source>
        <dbReference type="ARBA" id="ARBA00022842"/>
    </source>
</evidence>
<evidence type="ECO:0000256" key="17">
    <source>
        <dbReference type="ARBA" id="ARBA00032071"/>
    </source>
</evidence>
<dbReference type="GO" id="GO:0008828">
    <property type="term" value="F:dATP diphosphatase activity"/>
    <property type="evidence" value="ECO:0007669"/>
    <property type="project" value="UniProtKB-EC"/>
</dbReference>
<evidence type="ECO:0000256" key="10">
    <source>
        <dbReference type="ARBA" id="ARBA00024596"/>
    </source>
</evidence>
<comment type="catalytic activity">
    <reaction evidence="7">
        <text>8-oxo-dATP + H2O = 8-oxo-dAMP + diphosphate + H(+)</text>
        <dbReference type="Rhea" id="RHEA:65396"/>
        <dbReference type="ChEBI" id="CHEBI:15377"/>
        <dbReference type="ChEBI" id="CHEBI:15378"/>
        <dbReference type="ChEBI" id="CHEBI:33019"/>
        <dbReference type="ChEBI" id="CHEBI:71361"/>
        <dbReference type="ChEBI" id="CHEBI:172871"/>
    </reaction>
    <physiologicalReaction direction="left-to-right" evidence="7">
        <dbReference type="Rhea" id="RHEA:65397"/>
    </physiologicalReaction>
</comment>
<keyword evidence="5" id="KW-0378">Hydrolase</keyword>
<feature type="domain" description="Nudix hydrolase" evidence="22">
    <location>
        <begin position="1"/>
        <end position="135"/>
    </location>
</feature>
<comment type="caution">
    <text evidence="23">The sequence shown here is derived from an EMBL/GenBank/DDBJ whole genome shotgun (WGS) entry which is preliminary data.</text>
</comment>
<proteinExistence type="inferred from homology"/>
<comment type="cofactor">
    <cofactor evidence="1">
        <name>Mg(2+)</name>
        <dbReference type="ChEBI" id="CHEBI:18420"/>
    </cofactor>
</comment>
<comment type="subunit">
    <text evidence="3">Monomer.</text>
</comment>
<dbReference type="PROSITE" id="PS51462">
    <property type="entry name" value="NUDIX"/>
    <property type="match status" value="1"/>
</dbReference>
<dbReference type="GO" id="GO:0042262">
    <property type="term" value="P:DNA protection"/>
    <property type="evidence" value="ECO:0007669"/>
    <property type="project" value="InterPro"/>
</dbReference>
<evidence type="ECO:0000256" key="15">
    <source>
        <dbReference type="ARBA" id="ARBA00030682"/>
    </source>
</evidence>
<evidence type="ECO:0000256" key="20">
    <source>
        <dbReference type="ARBA" id="ARBA00049032"/>
    </source>
</evidence>
<evidence type="ECO:0000313" key="23">
    <source>
        <dbReference type="EMBL" id="HHF53254.1"/>
    </source>
</evidence>
<dbReference type="PRINTS" id="PR01403">
    <property type="entry name" value="8OXTPHPHTASE"/>
</dbReference>
<evidence type="ECO:0000256" key="7">
    <source>
        <dbReference type="ARBA" id="ARBA00024448"/>
    </source>
</evidence>
<dbReference type="InterPro" id="IPR020084">
    <property type="entry name" value="NUDIX_hydrolase_CS"/>
</dbReference>
<dbReference type="InterPro" id="IPR003563">
    <property type="entry name" value="8ODP"/>
</dbReference>
<dbReference type="EMBL" id="DRTX01000140">
    <property type="protein sequence ID" value="HHF53254.1"/>
    <property type="molecule type" value="Genomic_DNA"/>
</dbReference>
<evidence type="ECO:0000256" key="3">
    <source>
        <dbReference type="ARBA" id="ARBA00011245"/>
    </source>
</evidence>
<evidence type="ECO:0000256" key="4">
    <source>
        <dbReference type="ARBA" id="ARBA00022723"/>
    </source>
</evidence>